<dbReference type="InterPro" id="IPR008969">
    <property type="entry name" value="CarboxyPept-like_regulatory"/>
</dbReference>
<dbReference type="Proteomes" id="UP000636110">
    <property type="component" value="Unassembled WGS sequence"/>
</dbReference>
<evidence type="ECO:0008006" key="3">
    <source>
        <dbReference type="Google" id="ProtNLM"/>
    </source>
</evidence>
<sequence length="260" mass="29617">MKRLGLFFLLSFIGFKISAQQPALQRAVTQQPVVRGFVVDKESKLRLAKVYIYNSSKDEGIYNNPKGEFSIKATVGDTLFAVLQGYALDTIVYKGQNAVYFQLKSLGISLKEVAIIGDKYTPQQRHELSLKEYKYALDKGKAKDLLNLGTGGVGLGIDAIYNLLSRDGKNARHLQKILEKDYKEAIIDYRFKPEYVKRVLHIGDYEASDFMLQYRPTYQFALTASDYAFIVFLKNSYSSYKRNPAAFRLQPLPKLTVDEF</sequence>
<evidence type="ECO:0000313" key="1">
    <source>
        <dbReference type="EMBL" id="MBB2150104.1"/>
    </source>
</evidence>
<dbReference type="RefSeq" id="WP_182958650.1">
    <property type="nucleotide sequence ID" value="NZ_WNXC01000005.1"/>
</dbReference>
<reference evidence="1 2" key="1">
    <citation type="submission" date="2019-11" db="EMBL/GenBank/DDBJ databases">
        <title>Description of Pedobacter sp. LMG 31462T.</title>
        <authorList>
            <person name="Carlier A."/>
            <person name="Qi S."/>
            <person name="Vandamme P."/>
        </authorList>
    </citation>
    <scope>NUCLEOTIDE SEQUENCE [LARGE SCALE GENOMIC DNA]</scope>
    <source>
        <strain evidence="1 2">LMG 31462</strain>
    </source>
</reference>
<name>A0ABR6EZ43_9SPHI</name>
<dbReference type="SUPFAM" id="SSF49464">
    <property type="entry name" value="Carboxypeptidase regulatory domain-like"/>
    <property type="match status" value="1"/>
</dbReference>
<protein>
    <recommendedName>
        <fullName evidence="3">Carboxypeptidase-like regulatory domain-containing protein</fullName>
    </recommendedName>
</protein>
<dbReference type="EMBL" id="WNXC01000005">
    <property type="protein sequence ID" value="MBB2150104.1"/>
    <property type="molecule type" value="Genomic_DNA"/>
</dbReference>
<gene>
    <name evidence="1" type="ORF">GM920_14475</name>
</gene>
<accession>A0ABR6EZ43</accession>
<organism evidence="1 2">
    <name type="scientific">Pedobacter gandavensis</name>
    <dbReference type="NCBI Taxonomy" id="2679963"/>
    <lineage>
        <taxon>Bacteria</taxon>
        <taxon>Pseudomonadati</taxon>
        <taxon>Bacteroidota</taxon>
        <taxon>Sphingobacteriia</taxon>
        <taxon>Sphingobacteriales</taxon>
        <taxon>Sphingobacteriaceae</taxon>
        <taxon>Pedobacter</taxon>
    </lineage>
</organism>
<keyword evidence="2" id="KW-1185">Reference proteome</keyword>
<comment type="caution">
    <text evidence="1">The sequence shown here is derived from an EMBL/GenBank/DDBJ whole genome shotgun (WGS) entry which is preliminary data.</text>
</comment>
<evidence type="ECO:0000313" key="2">
    <source>
        <dbReference type="Proteomes" id="UP000636110"/>
    </source>
</evidence>
<proteinExistence type="predicted"/>